<feature type="compositionally biased region" description="Polar residues" evidence="1">
    <location>
        <begin position="26"/>
        <end position="36"/>
    </location>
</feature>
<evidence type="ECO:0000313" key="3">
    <source>
        <dbReference type="EnsemblMetazoa" id="ASIC021905-PA"/>
    </source>
</evidence>
<dbReference type="VEuPathDB" id="VectorBase:ASIC021905"/>
<dbReference type="EMBL" id="ATLV01026865">
    <property type="status" value="NOT_ANNOTATED_CDS"/>
    <property type="molecule type" value="Genomic_DNA"/>
</dbReference>
<protein>
    <submittedName>
        <fullName evidence="2 3">UDP-N-acetylenolpyruvoylglucosamine reductase</fullName>
    </submittedName>
</protein>
<sequence>MHTHTGDFRELGTKAQMDNPFETEETYSASTGSISEQAHDRQQDGQPRAAAMRCIEACHLGLAAPESR</sequence>
<feature type="compositionally biased region" description="Basic and acidic residues" evidence="1">
    <location>
        <begin position="1"/>
        <end position="12"/>
    </location>
</feature>
<dbReference type="AlphaFoldDB" id="A0A084WT79"/>
<accession>A0A084WT79</accession>
<evidence type="ECO:0000256" key="1">
    <source>
        <dbReference type="SAM" id="MobiDB-lite"/>
    </source>
</evidence>
<gene>
    <name evidence="2" type="ORF">ZHAS_00021905</name>
</gene>
<feature type="region of interest" description="Disordered" evidence="1">
    <location>
        <begin position="1"/>
        <end position="49"/>
    </location>
</feature>
<reference evidence="2 4" key="1">
    <citation type="journal article" date="2014" name="BMC Genomics">
        <title>Genome sequence of Anopheles sinensis provides insight into genetics basis of mosquito competence for malaria parasites.</title>
        <authorList>
            <person name="Zhou D."/>
            <person name="Zhang D."/>
            <person name="Ding G."/>
            <person name="Shi L."/>
            <person name="Hou Q."/>
            <person name="Ye Y."/>
            <person name="Xu Y."/>
            <person name="Zhou H."/>
            <person name="Xiong C."/>
            <person name="Li S."/>
            <person name="Yu J."/>
            <person name="Hong S."/>
            <person name="Yu X."/>
            <person name="Zou P."/>
            <person name="Chen C."/>
            <person name="Chang X."/>
            <person name="Wang W."/>
            <person name="Lv Y."/>
            <person name="Sun Y."/>
            <person name="Ma L."/>
            <person name="Shen B."/>
            <person name="Zhu C."/>
        </authorList>
    </citation>
    <scope>NUCLEOTIDE SEQUENCE [LARGE SCALE GENOMIC DNA]</scope>
</reference>
<reference evidence="3" key="2">
    <citation type="submission" date="2020-05" db="UniProtKB">
        <authorList>
            <consortium name="EnsemblMetazoa"/>
        </authorList>
    </citation>
    <scope>IDENTIFICATION</scope>
</reference>
<proteinExistence type="predicted"/>
<dbReference type="EMBL" id="KE525420">
    <property type="protein sequence ID" value="KFB53423.1"/>
    <property type="molecule type" value="Genomic_DNA"/>
</dbReference>
<keyword evidence="4" id="KW-1185">Reference proteome</keyword>
<dbReference type="Proteomes" id="UP000030765">
    <property type="component" value="Unassembled WGS sequence"/>
</dbReference>
<dbReference type="EnsemblMetazoa" id="ASIC021905-RA">
    <property type="protein sequence ID" value="ASIC021905-PA"/>
    <property type="gene ID" value="ASIC021905"/>
</dbReference>
<evidence type="ECO:0000313" key="4">
    <source>
        <dbReference type="Proteomes" id="UP000030765"/>
    </source>
</evidence>
<evidence type="ECO:0000313" key="2">
    <source>
        <dbReference type="EMBL" id="KFB53423.1"/>
    </source>
</evidence>
<name>A0A084WT79_ANOSI</name>
<organism evidence="2">
    <name type="scientific">Anopheles sinensis</name>
    <name type="common">Mosquito</name>
    <dbReference type="NCBI Taxonomy" id="74873"/>
    <lineage>
        <taxon>Eukaryota</taxon>
        <taxon>Metazoa</taxon>
        <taxon>Ecdysozoa</taxon>
        <taxon>Arthropoda</taxon>
        <taxon>Hexapoda</taxon>
        <taxon>Insecta</taxon>
        <taxon>Pterygota</taxon>
        <taxon>Neoptera</taxon>
        <taxon>Endopterygota</taxon>
        <taxon>Diptera</taxon>
        <taxon>Nematocera</taxon>
        <taxon>Culicoidea</taxon>
        <taxon>Culicidae</taxon>
        <taxon>Anophelinae</taxon>
        <taxon>Anopheles</taxon>
    </lineage>
</organism>